<sequence>MPPKSKRSGAATARKAPGARGQMGRAPAAAEEVPVVEEMKEAPAEEVKVAEEAPKVVEEPKRQPSPLLPQQLVVEEKGSDAAANGANRGEDDGVAKETYEEEDKGERLEFEDEPEYEEEAAVDYDEKDLEQYEEQYEDGDEEVEYTEDVVEVEIDLVDEELDEGGDDGEGEGYENADEEHHVDVDDEEHNEMVKEHRKRKEFEVFVGGLDKDATENDLRKVFGEVGEITEVRLMMNPVTKKNKGFAFLRYATVEQARRAVSELKTRCGLKDKLKSYGVESFDDLLLVEDTNNPGMNRGYALLELSTRPESMDAFRILQKRDVVFGVDRSAKVSFADSYPQVDDEIMAQVRTVFLDGLPPSWDEDRVKKYLKKYGAIEKVELARNMPAAKRKDFGFVTFDTHDNAVAWQK</sequence>
<dbReference type="InterPro" id="IPR000504">
    <property type="entry name" value="RRM_dom"/>
</dbReference>
<evidence type="ECO:0000259" key="4">
    <source>
        <dbReference type="PROSITE" id="PS50102"/>
    </source>
</evidence>
<dbReference type="InterPro" id="IPR012677">
    <property type="entry name" value="Nucleotide-bd_a/b_plait_sf"/>
</dbReference>
<accession>A0A811R9H5</accession>
<feature type="domain" description="RRM" evidence="4">
    <location>
        <begin position="202"/>
        <end position="292"/>
    </location>
</feature>
<dbReference type="Pfam" id="PF00076">
    <property type="entry name" value="RRM_1"/>
    <property type="match status" value="2"/>
</dbReference>
<reference evidence="5" key="1">
    <citation type="submission" date="2020-10" db="EMBL/GenBank/DDBJ databases">
        <authorList>
            <person name="Han B."/>
            <person name="Lu T."/>
            <person name="Zhao Q."/>
            <person name="Huang X."/>
            <person name="Zhao Y."/>
        </authorList>
    </citation>
    <scope>NUCLEOTIDE SEQUENCE</scope>
</reference>
<evidence type="ECO:0000256" key="3">
    <source>
        <dbReference type="SAM" id="MobiDB-lite"/>
    </source>
</evidence>
<dbReference type="OrthoDB" id="3800936at2759"/>
<dbReference type="Gene3D" id="3.30.70.330">
    <property type="match status" value="2"/>
</dbReference>
<organism evidence="5 6">
    <name type="scientific">Miscanthus lutarioriparius</name>
    <dbReference type="NCBI Taxonomy" id="422564"/>
    <lineage>
        <taxon>Eukaryota</taxon>
        <taxon>Viridiplantae</taxon>
        <taxon>Streptophyta</taxon>
        <taxon>Embryophyta</taxon>
        <taxon>Tracheophyta</taxon>
        <taxon>Spermatophyta</taxon>
        <taxon>Magnoliopsida</taxon>
        <taxon>Liliopsida</taxon>
        <taxon>Poales</taxon>
        <taxon>Poaceae</taxon>
        <taxon>PACMAD clade</taxon>
        <taxon>Panicoideae</taxon>
        <taxon>Andropogonodae</taxon>
        <taxon>Andropogoneae</taxon>
        <taxon>Saccharinae</taxon>
        <taxon>Miscanthus</taxon>
    </lineage>
</organism>
<dbReference type="CDD" id="cd00590">
    <property type="entry name" value="RRM_SF"/>
    <property type="match status" value="2"/>
</dbReference>
<keyword evidence="1 2" id="KW-0694">RNA-binding</keyword>
<feature type="compositionally biased region" description="Acidic residues" evidence="3">
    <location>
        <begin position="109"/>
        <end position="146"/>
    </location>
</feature>
<dbReference type="SUPFAM" id="SSF54928">
    <property type="entry name" value="RNA-binding domain, RBD"/>
    <property type="match status" value="2"/>
</dbReference>
<keyword evidence="6" id="KW-1185">Reference proteome</keyword>
<feature type="region of interest" description="Disordered" evidence="3">
    <location>
        <begin position="1"/>
        <end position="146"/>
    </location>
</feature>
<comment type="caution">
    <text evidence="5">The sequence shown here is derived from an EMBL/GenBank/DDBJ whole genome shotgun (WGS) entry which is preliminary data.</text>
</comment>
<dbReference type="PROSITE" id="PS50102">
    <property type="entry name" value="RRM"/>
    <property type="match status" value="2"/>
</dbReference>
<dbReference type="PANTHER" id="PTHR21245">
    <property type="entry name" value="HETEROGENEOUS NUCLEAR RIBONUCLEOPROTEIN"/>
    <property type="match status" value="1"/>
</dbReference>
<name>A0A811R9H5_9POAL</name>
<feature type="compositionally biased region" description="Basic and acidic residues" evidence="3">
    <location>
        <begin position="37"/>
        <end position="62"/>
    </location>
</feature>
<evidence type="ECO:0000313" key="6">
    <source>
        <dbReference type="Proteomes" id="UP000604825"/>
    </source>
</evidence>
<dbReference type="InterPro" id="IPR035979">
    <property type="entry name" value="RBD_domain_sf"/>
</dbReference>
<dbReference type="AlphaFoldDB" id="A0A811R9H5"/>
<dbReference type="Proteomes" id="UP000604825">
    <property type="component" value="Unassembled WGS sequence"/>
</dbReference>
<dbReference type="GO" id="GO:0003723">
    <property type="term" value="F:RNA binding"/>
    <property type="evidence" value="ECO:0007669"/>
    <property type="project" value="UniProtKB-UniRule"/>
</dbReference>
<dbReference type="SMART" id="SM00360">
    <property type="entry name" value="RRM"/>
    <property type="match status" value="2"/>
</dbReference>
<feature type="compositionally biased region" description="Basic and acidic residues" evidence="3">
    <location>
        <begin position="88"/>
        <end position="108"/>
    </location>
</feature>
<evidence type="ECO:0000256" key="2">
    <source>
        <dbReference type="PROSITE-ProRule" id="PRU00176"/>
    </source>
</evidence>
<feature type="domain" description="RRM" evidence="4">
    <location>
        <begin position="350"/>
        <end position="409"/>
    </location>
</feature>
<proteinExistence type="predicted"/>
<evidence type="ECO:0000256" key="1">
    <source>
        <dbReference type="ARBA" id="ARBA00022884"/>
    </source>
</evidence>
<dbReference type="EMBL" id="CAJGYO010000014">
    <property type="protein sequence ID" value="CAD6266683.1"/>
    <property type="molecule type" value="Genomic_DNA"/>
</dbReference>
<evidence type="ECO:0000313" key="5">
    <source>
        <dbReference type="EMBL" id="CAD6266683.1"/>
    </source>
</evidence>
<gene>
    <name evidence="5" type="ORF">NCGR_LOCUS49988</name>
</gene>
<protein>
    <recommendedName>
        <fullName evidence="4">RRM domain-containing protein</fullName>
    </recommendedName>
</protein>